<dbReference type="SMART" id="SM00220">
    <property type="entry name" value="S_TKc"/>
    <property type="match status" value="1"/>
</dbReference>
<name>A0A8J4ATX0_9CHLO</name>
<dbReference type="EMBL" id="BNCO01000003">
    <property type="protein sequence ID" value="GIL46166.1"/>
    <property type="molecule type" value="Genomic_DNA"/>
</dbReference>
<dbReference type="InterPro" id="IPR008271">
    <property type="entry name" value="Ser/Thr_kinase_AS"/>
</dbReference>
<evidence type="ECO:0000259" key="2">
    <source>
        <dbReference type="PROSITE" id="PS50011"/>
    </source>
</evidence>
<feature type="region of interest" description="Disordered" evidence="1">
    <location>
        <begin position="490"/>
        <end position="515"/>
    </location>
</feature>
<dbReference type="InterPro" id="IPR011009">
    <property type="entry name" value="Kinase-like_dom_sf"/>
</dbReference>
<feature type="region of interest" description="Disordered" evidence="1">
    <location>
        <begin position="1472"/>
        <end position="1497"/>
    </location>
</feature>
<proteinExistence type="predicted"/>
<evidence type="ECO:0000313" key="4">
    <source>
        <dbReference type="Proteomes" id="UP000747399"/>
    </source>
</evidence>
<dbReference type="PROSITE" id="PS00108">
    <property type="entry name" value="PROTEIN_KINASE_ST"/>
    <property type="match status" value="1"/>
</dbReference>
<organism evidence="3 4">
    <name type="scientific">Volvox africanus</name>
    <dbReference type="NCBI Taxonomy" id="51714"/>
    <lineage>
        <taxon>Eukaryota</taxon>
        <taxon>Viridiplantae</taxon>
        <taxon>Chlorophyta</taxon>
        <taxon>core chlorophytes</taxon>
        <taxon>Chlorophyceae</taxon>
        <taxon>CS clade</taxon>
        <taxon>Chlamydomonadales</taxon>
        <taxon>Volvocaceae</taxon>
        <taxon>Volvox</taxon>
    </lineage>
</organism>
<evidence type="ECO:0000313" key="3">
    <source>
        <dbReference type="EMBL" id="GIL46166.1"/>
    </source>
</evidence>
<dbReference type="PANTHER" id="PTHR44329:SF289">
    <property type="entry name" value="SERINE_THREONINE-PROTEIN KINASE VIK"/>
    <property type="match status" value="1"/>
</dbReference>
<feature type="domain" description="Protein kinase" evidence="2">
    <location>
        <begin position="1248"/>
        <end position="1693"/>
    </location>
</feature>
<feature type="compositionally biased region" description="Low complexity" evidence="1">
    <location>
        <begin position="490"/>
        <end position="508"/>
    </location>
</feature>
<evidence type="ECO:0000256" key="1">
    <source>
        <dbReference type="SAM" id="MobiDB-lite"/>
    </source>
</evidence>
<dbReference type="GO" id="GO:0005524">
    <property type="term" value="F:ATP binding"/>
    <property type="evidence" value="ECO:0007669"/>
    <property type="project" value="InterPro"/>
</dbReference>
<comment type="caution">
    <text evidence="3">The sequence shown here is derived from an EMBL/GenBank/DDBJ whole genome shotgun (WGS) entry which is preliminary data.</text>
</comment>
<dbReference type="Pfam" id="PF00069">
    <property type="entry name" value="Pkinase"/>
    <property type="match status" value="1"/>
</dbReference>
<sequence length="1701" mass="173786">MSLLLSCFRPCLGRQKDSWERCPFPPKCEGQNSITEGKQQLDDLQDIAPDSHFKLQGAERGNDVGVSVAESVLPGWFHELRRLRPKLIGIHGAPMHRIAEGANLVADLTTAGLVSILGATSEDISFTDTCRWITLHSTGAAAGALPPGLQLSPISSWERPELGRPDRPLELPLKTAASFTTSRPRVGHGDTCAAATTPTQSPMLPVEWRHLLHDLSQICPAPKWRAVLLPLTLDGRLIGALLLLLQLQQHPPLATSPSHGLSSPIRGMDISDGDSAAQNLGSGSCIRAGLDGGGRLDQGLMEVAECVAECCLGPVLPTIEQLCSAAESMASAMRLQDAAMLLTGSLTALLSEEMHLELAVRLALIPARDSPMGVLFYAPVTDRRASKTGAAPQSPRCPLQGPVTATATLTTLSTTGTTNILSGAGGQNGSVGVAGNPVAQTGSFFWDLPFPPPPQALLPLQQPGHHTQLQQAGQTVMHRLGMTTGSLERAGMAASAASGPAAPEAGHGMARGPHQNGRRIFIALPTVSREGTGDCSGPSGLGYVAAAEDDPSGQTLCQSAADNSLAMSWNPVMVVHQGGGSTAGGGVGTTAWVAPGGGASAAGLSCGLPRTVAAQGPCQLQSQMHLSRSHLSSGIALHRNATSGIGGLARGHGWKASPFATSSTLLTALLNGKQFATEQFARSGSDGAFLSSQIHLRSILVPDVPAWLQDATKPSSDMFSIVRRAGVAGGLASLIALVAEPAAEVPAVDIPSGGGGGSAVLPPQLRQRPATGPLYGICNGAARTCGLSSGTAGKTAAPLTVLPPHPRTSWLGPHRERNSVVSVEGFDSVIGTAGGAGRGGGGGGDGGGGSGGGSLGTTIVGLYLYSSLPLPLSFLQAVRERALGLMQVLAPVLLRALHAGNMADEWNYLYSQVLGGGLGSAAGSIPSAPPSVPYPLMHSSPIGFASAAAAAAAAAGPGPGAPSRQPDGGGSGGGLPAISAGRTQSLMAAMPVDASGSVADSLTAAATVTAAAAAAADMVRSAACTGTVPHPGPFTGSAAALTVTGTSGGLDVGMTVTSETTTSALIPFPERMRPRMSLQTPRLRNPPEPCSAAILPAASSEDTTAACRVIRSSGATTSAAPTGAATALPAVVARQRDRGGEQCDIMFSSSGMDGVAPPGNAAEEPLGGSVIGDLGLALAGGTTAPGIESEWAVNSMTLLTNTVSDLGPVARQQNMATLVTAFTTTLSRARTDTEQMGGAHAEDDIRNLRILRAIGVGGCSVVVLARLHAMPVAVKVILPLEDEEEGGPTVGAGRCKDGGADTKEDLTSHPTADAGASSFSRPSYQSLMAGPWAVPTMGEGNEAPGEGGGEGDEGPGAGKALRAGFRAQRLSTVKLRSRLQALLRGARELAVLTTISHPNIVQVYSYCTRVVVREEEPGVVKLEVPPEGVQAQAPLCTALIMEYCDMGSLADCIDTGGFAKAARAAAATLLRQQQQQQQQQPASAWAPRGSSSGSVTSSGASTAGSAAMCAVYLTLVEVALALRHLHSMKLVHCDVKPANVLLRSSATDPRGFTAKLTDFGFVNLAAQGDASVGGWVGPGSDQGKPGAADYEPVGTVTHMAPELLQGCPLNPSLDIYSFGILMWEVYTGRAPYSTYADNNFAAVPQKVIQEELRPKFPPQTPSHFKTLAMACWSSDASRRPSASELVTRLQALLDASCGAEV</sequence>
<feature type="compositionally biased region" description="Polar residues" evidence="1">
    <location>
        <begin position="1317"/>
        <end position="1326"/>
    </location>
</feature>
<feature type="region of interest" description="Disordered" evidence="1">
    <location>
        <begin position="1284"/>
        <end position="1359"/>
    </location>
</feature>
<dbReference type="PANTHER" id="PTHR44329">
    <property type="entry name" value="SERINE/THREONINE-PROTEIN KINASE TNNI3K-RELATED"/>
    <property type="match status" value="1"/>
</dbReference>
<reference evidence="3" key="1">
    <citation type="journal article" date="2021" name="Proc. Natl. Acad. Sci. U.S.A.">
        <title>Three genomes in the algal genus Volvox reveal the fate of a haploid sex-determining region after a transition to homothallism.</title>
        <authorList>
            <person name="Yamamoto K."/>
            <person name="Hamaji T."/>
            <person name="Kawai-Toyooka H."/>
            <person name="Matsuzaki R."/>
            <person name="Takahashi F."/>
            <person name="Nishimura Y."/>
            <person name="Kawachi M."/>
            <person name="Noguchi H."/>
            <person name="Minakuchi Y."/>
            <person name="Umen J.G."/>
            <person name="Toyoda A."/>
            <person name="Nozaki H."/>
        </authorList>
    </citation>
    <scope>NUCLEOTIDE SEQUENCE</scope>
    <source>
        <strain evidence="3">NIES-3780</strain>
    </source>
</reference>
<dbReference type="SUPFAM" id="SSF56112">
    <property type="entry name" value="Protein kinase-like (PK-like)"/>
    <property type="match status" value="1"/>
</dbReference>
<dbReference type="InterPro" id="IPR000719">
    <property type="entry name" value="Prot_kinase_dom"/>
</dbReference>
<dbReference type="InterPro" id="IPR051681">
    <property type="entry name" value="Ser/Thr_Kinases-Pseudokinases"/>
</dbReference>
<feature type="compositionally biased region" description="Basic and acidic residues" evidence="1">
    <location>
        <begin position="1294"/>
        <end position="1307"/>
    </location>
</feature>
<dbReference type="Proteomes" id="UP000747399">
    <property type="component" value="Unassembled WGS sequence"/>
</dbReference>
<accession>A0A8J4ATX0</accession>
<dbReference type="GO" id="GO:0004674">
    <property type="term" value="F:protein serine/threonine kinase activity"/>
    <property type="evidence" value="ECO:0007669"/>
    <property type="project" value="TreeGrafter"/>
</dbReference>
<gene>
    <name evidence="3" type="ORF">Vafri_3217</name>
</gene>
<keyword evidence="4" id="KW-1185">Reference proteome</keyword>
<feature type="region of interest" description="Disordered" evidence="1">
    <location>
        <begin position="955"/>
        <end position="977"/>
    </location>
</feature>
<dbReference type="Gene3D" id="1.10.510.10">
    <property type="entry name" value="Transferase(Phosphotransferase) domain 1"/>
    <property type="match status" value="2"/>
</dbReference>
<protein>
    <recommendedName>
        <fullName evidence="2">Protein kinase domain-containing protein</fullName>
    </recommendedName>
</protein>
<dbReference type="PROSITE" id="PS50011">
    <property type="entry name" value="PROTEIN_KINASE_DOM"/>
    <property type="match status" value="1"/>
</dbReference>